<evidence type="ECO:0000313" key="1">
    <source>
        <dbReference type="EMBL" id="QHT97075.1"/>
    </source>
</evidence>
<sequence length="127" mass="15524">MECLHCLNIYEHHIVKKRNFVQLYMILRRFLPQHVVYTILDHLLYSSHNYFQKEGAWIEYEGAWIEHTIVLLYKGRTLRNPHVCCPLLILKSEKIPVKTLLQWAIRTYFRTKRTRRFKKKPICKKII</sequence>
<name>A0A6C0IXB2_9ZZZZ</name>
<proteinExistence type="predicted"/>
<dbReference type="AlphaFoldDB" id="A0A6C0IXB2"/>
<dbReference type="EMBL" id="MN740271">
    <property type="protein sequence ID" value="QHT97075.1"/>
    <property type="molecule type" value="Genomic_DNA"/>
</dbReference>
<reference evidence="1" key="1">
    <citation type="journal article" date="2020" name="Nature">
        <title>Giant virus diversity and host interactions through global metagenomics.</title>
        <authorList>
            <person name="Schulz F."/>
            <person name="Roux S."/>
            <person name="Paez-Espino D."/>
            <person name="Jungbluth S."/>
            <person name="Walsh D.A."/>
            <person name="Denef V.J."/>
            <person name="McMahon K.D."/>
            <person name="Konstantinidis K.T."/>
            <person name="Eloe-Fadrosh E.A."/>
            <person name="Kyrpides N.C."/>
            <person name="Woyke T."/>
        </authorList>
    </citation>
    <scope>NUCLEOTIDE SEQUENCE</scope>
    <source>
        <strain evidence="1">GVMAG-M-3300024510-1</strain>
    </source>
</reference>
<protein>
    <submittedName>
        <fullName evidence="1">Uncharacterized protein</fullName>
    </submittedName>
</protein>
<organism evidence="1">
    <name type="scientific">viral metagenome</name>
    <dbReference type="NCBI Taxonomy" id="1070528"/>
    <lineage>
        <taxon>unclassified sequences</taxon>
        <taxon>metagenomes</taxon>
        <taxon>organismal metagenomes</taxon>
    </lineage>
</organism>
<accession>A0A6C0IXB2</accession>